<dbReference type="Proteomes" id="UP000831787">
    <property type="component" value="Chromosome"/>
</dbReference>
<dbReference type="EMBL" id="CP095073">
    <property type="protein sequence ID" value="UOQ43629.1"/>
    <property type="molecule type" value="Genomic_DNA"/>
</dbReference>
<reference evidence="2 3" key="1">
    <citation type="submission" date="2022-04" db="EMBL/GenBank/DDBJ databases">
        <title>Halobacillus sp. isolated from saltern.</title>
        <authorList>
            <person name="Won M."/>
            <person name="Lee C.-M."/>
            <person name="Woen H.-Y."/>
            <person name="Kwon S.-W."/>
        </authorList>
    </citation>
    <scope>NUCLEOTIDE SEQUENCE [LARGE SCALE GENOMIC DNA]</scope>
    <source>
        <strain evidence="2 3">SSBR10-3</strain>
    </source>
</reference>
<keyword evidence="3" id="KW-1185">Reference proteome</keyword>
<proteinExistence type="predicted"/>
<feature type="transmembrane region" description="Helical" evidence="1">
    <location>
        <begin position="38"/>
        <end position="61"/>
    </location>
</feature>
<gene>
    <name evidence="2" type="ORF">MUN89_17230</name>
</gene>
<keyword evidence="1" id="KW-1133">Transmembrane helix</keyword>
<evidence type="ECO:0000313" key="3">
    <source>
        <dbReference type="Proteomes" id="UP000831787"/>
    </source>
</evidence>
<dbReference type="RefSeq" id="WP_244708988.1">
    <property type="nucleotide sequence ID" value="NZ_CP095073.1"/>
</dbReference>
<sequence>MINLFLGICMLALIGLILWSYLFDPNNALVVSTTKKGFTLLLIVLVLICLYLLITGIYYSFFYTS</sequence>
<name>A0ABY4EGM8_9BACI</name>
<accession>A0ABY4EGM8</accession>
<feature type="transmembrane region" description="Helical" evidence="1">
    <location>
        <begin position="5"/>
        <end position="23"/>
    </location>
</feature>
<evidence type="ECO:0000256" key="1">
    <source>
        <dbReference type="SAM" id="Phobius"/>
    </source>
</evidence>
<keyword evidence="1" id="KW-0812">Transmembrane</keyword>
<protein>
    <submittedName>
        <fullName evidence="2">Uncharacterized protein</fullName>
    </submittedName>
</protein>
<keyword evidence="1" id="KW-0472">Membrane</keyword>
<organism evidence="2 3">
    <name type="scientific">Halobacillus salinarum</name>
    <dbReference type="NCBI Taxonomy" id="2932257"/>
    <lineage>
        <taxon>Bacteria</taxon>
        <taxon>Bacillati</taxon>
        <taxon>Bacillota</taxon>
        <taxon>Bacilli</taxon>
        <taxon>Bacillales</taxon>
        <taxon>Bacillaceae</taxon>
        <taxon>Halobacillus</taxon>
    </lineage>
</organism>
<evidence type="ECO:0000313" key="2">
    <source>
        <dbReference type="EMBL" id="UOQ43629.1"/>
    </source>
</evidence>